<dbReference type="PANTHER" id="PTHR12702:SF0">
    <property type="entry name" value="EXOCYST COMPLEX COMPONENT 6"/>
    <property type="match status" value="1"/>
</dbReference>
<dbReference type="InterPro" id="IPR007225">
    <property type="entry name" value="EXOC6/Sec15"/>
</dbReference>
<evidence type="ECO:0000256" key="1">
    <source>
        <dbReference type="ARBA" id="ARBA00007944"/>
    </source>
</evidence>
<name>A0ABD3E0K0_9LAMI</name>
<dbReference type="Proteomes" id="UP001632038">
    <property type="component" value="Unassembled WGS sequence"/>
</dbReference>
<feature type="domain" description="Exocyst complex subunit EXOC6/Sec15 C-terminal" evidence="5">
    <location>
        <begin position="32"/>
        <end position="282"/>
    </location>
</feature>
<dbReference type="GO" id="GO:0006887">
    <property type="term" value="P:exocytosis"/>
    <property type="evidence" value="ECO:0007669"/>
    <property type="project" value="UniProtKB-KW"/>
</dbReference>
<dbReference type="Gene3D" id="1.20.58.670">
    <property type="entry name" value="Dsl1p vesicle tethering complex, Tip20p subunit, domain D"/>
    <property type="match status" value="1"/>
</dbReference>
<keyword evidence="4" id="KW-0175">Coiled coil</keyword>
<evidence type="ECO:0000256" key="2">
    <source>
        <dbReference type="ARBA" id="ARBA00022448"/>
    </source>
</evidence>
<gene>
    <name evidence="6" type="primary">SEC15A_1</name>
    <name evidence="6" type="ORF">CASFOL_008998</name>
</gene>
<evidence type="ECO:0000256" key="4">
    <source>
        <dbReference type="ARBA" id="ARBA00023054"/>
    </source>
</evidence>
<protein>
    <submittedName>
        <fullName evidence="6">Exocyst complex component S15A</fullName>
    </submittedName>
</protein>
<keyword evidence="2" id="KW-0813">Transport</keyword>
<dbReference type="InterPro" id="IPR042045">
    <property type="entry name" value="EXOC6/Sec15_C_dom1"/>
</dbReference>
<accession>A0ABD3E0K0</accession>
<dbReference type="FunFam" id="1.10.357.30:FF:000002">
    <property type="entry name" value="Exocyst complex component"/>
    <property type="match status" value="1"/>
</dbReference>
<sequence>MDTASHLLLVKDYVTLFGSTLRQYGYEVGPILETLNSGRDKYHELLLSDCCSKITEILANDTYEQMVMKKESDYQSNVLLFHLQTSDIMPAFPYIAPFSSMVPDCCRIVRSFIKDSVNYLSYGVQMNYFDFVRKYLDKLLIDVLYEVILNTVQSGTTGVSQAMQIAANISVLERACDYFLQHTAQQCGIPVRSIDRPQCALTAKIVHLMGRGLPRFLEFLVNSKLDEFMLLTENVNWTSEEVAQHGNEYINEVVIYLDTVMSTAQQILPLGALYKVGSGALEATL</sequence>
<dbReference type="InterPro" id="IPR042044">
    <property type="entry name" value="EXOC6PINT-1/Sec15/Tip20_C_dom2"/>
</dbReference>
<dbReference type="AlphaFoldDB" id="A0ABD3E0K0"/>
<dbReference type="EMBL" id="JAVIJP010000009">
    <property type="protein sequence ID" value="KAL3648030.1"/>
    <property type="molecule type" value="Genomic_DNA"/>
</dbReference>
<comment type="similarity">
    <text evidence="1">Belongs to the SEC15 family.</text>
</comment>
<evidence type="ECO:0000259" key="5">
    <source>
        <dbReference type="Pfam" id="PF04091"/>
    </source>
</evidence>
<reference evidence="7" key="1">
    <citation type="journal article" date="2024" name="IScience">
        <title>Strigolactones Initiate the Formation of Haustorium-like Structures in Castilleja.</title>
        <authorList>
            <person name="Buerger M."/>
            <person name="Peterson D."/>
            <person name="Chory J."/>
        </authorList>
    </citation>
    <scope>NUCLEOTIDE SEQUENCE [LARGE SCALE GENOMIC DNA]</scope>
</reference>
<keyword evidence="3" id="KW-0268">Exocytosis</keyword>
<comment type="caution">
    <text evidence="6">The sequence shown here is derived from an EMBL/GenBank/DDBJ whole genome shotgun (WGS) entry which is preliminary data.</text>
</comment>
<evidence type="ECO:0000313" key="6">
    <source>
        <dbReference type="EMBL" id="KAL3648030.1"/>
    </source>
</evidence>
<evidence type="ECO:0000256" key="3">
    <source>
        <dbReference type="ARBA" id="ARBA00022483"/>
    </source>
</evidence>
<dbReference type="Pfam" id="PF04091">
    <property type="entry name" value="Sec15_C"/>
    <property type="match status" value="1"/>
</dbReference>
<proteinExistence type="inferred from homology"/>
<dbReference type="InterPro" id="IPR046361">
    <property type="entry name" value="EXOC6/Sec15_C"/>
</dbReference>
<organism evidence="6 7">
    <name type="scientific">Castilleja foliolosa</name>
    <dbReference type="NCBI Taxonomy" id="1961234"/>
    <lineage>
        <taxon>Eukaryota</taxon>
        <taxon>Viridiplantae</taxon>
        <taxon>Streptophyta</taxon>
        <taxon>Embryophyta</taxon>
        <taxon>Tracheophyta</taxon>
        <taxon>Spermatophyta</taxon>
        <taxon>Magnoliopsida</taxon>
        <taxon>eudicotyledons</taxon>
        <taxon>Gunneridae</taxon>
        <taxon>Pentapetalae</taxon>
        <taxon>asterids</taxon>
        <taxon>lamiids</taxon>
        <taxon>Lamiales</taxon>
        <taxon>Orobanchaceae</taxon>
        <taxon>Pedicularideae</taxon>
        <taxon>Castillejinae</taxon>
        <taxon>Castilleja</taxon>
    </lineage>
</organism>
<evidence type="ECO:0000313" key="7">
    <source>
        <dbReference type="Proteomes" id="UP001632038"/>
    </source>
</evidence>
<dbReference type="Gene3D" id="1.10.357.30">
    <property type="entry name" value="Exocyst complex subunit Sec15 C-terminal domain, N-terminal subdomain"/>
    <property type="match status" value="1"/>
</dbReference>
<dbReference type="PANTHER" id="PTHR12702">
    <property type="entry name" value="SEC15"/>
    <property type="match status" value="1"/>
</dbReference>
<keyword evidence="7" id="KW-1185">Reference proteome</keyword>